<dbReference type="Proteomes" id="UP001056539">
    <property type="component" value="Chromosome"/>
</dbReference>
<gene>
    <name evidence="1" type="ORF">KDW03_01670</name>
</gene>
<accession>A0AAX3BE81</accession>
<keyword evidence="2" id="KW-1185">Reference proteome</keyword>
<dbReference type="EMBL" id="CP073355">
    <property type="protein sequence ID" value="URA10536.1"/>
    <property type="molecule type" value="Genomic_DNA"/>
</dbReference>
<name>A0AAX3BE81_9SPIR</name>
<dbReference type="AlphaFoldDB" id="A0AAX3BE81"/>
<proteinExistence type="predicted"/>
<evidence type="ECO:0000313" key="1">
    <source>
        <dbReference type="EMBL" id="URA10536.1"/>
    </source>
</evidence>
<reference evidence="1" key="1">
    <citation type="submission" date="2021-04" db="EMBL/GenBank/DDBJ databases">
        <authorList>
            <person name="Postec A."/>
        </authorList>
    </citation>
    <scope>NUCLEOTIDE SEQUENCE</scope>
    <source>
        <strain evidence="1">F1F22</strain>
    </source>
</reference>
<protein>
    <submittedName>
        <fullName evidence="1">Uncharacterized protein</fullName>
    </submittedName>
</protein>
<organism evidence="1 2">
    <name type="scientific">Thermospira aquatica</name>
    <dbReference type="NCBI Taxonomy" id="2828656"/>
    <lineage>
        <taxon>Bacteria</taxon>
        <taxon>Pseudomonadati</taxon>
        <taxon>Spirochaetota</taxon>
        <taxon>Spirochaetia</taxon>
        <taxon>Brevinematales</taxon>
        <taxon>Thermospiraceae</taxon>
        <taxon>Thermospira</taxon>
    </lineage>
</organism>
<dbReference type="RefSeq" id="WP_271435663.1">
    <property type="nucleotide sequence ID" value="NZ_CP073355.1"/>
</dbReference>
<dbReference type="KEGG" id="taqu:KDW03_01670"/>
<dbReference type="Gene3D" id="3.30.2220.10">
    <property type="entry name" value="rbstp2171"/>
    <property type="match status" value="1"/>
</dbReference>
<sequence length="88" mass="10220">MDFIKITNREIEFKFRRPTKAEVKKLFDDFATKQGNISTIMETAVLNLCEDKKSLSEFLERKPGALPAIFNKVFEEVGFNENFLIAEK</sequence>
<reference evidence="1" key="2">
    <citation type="submission" date="2022-06" db="EMBL/GenBank/DDBJ databases">
        <title>Thermospira aquatica gen. nov., sp. nov.</title>
        <authorList>
            <person name="Ben Ali Gam Z."/>
            <person name="Labat M."/>
        </authorList>
    </citation>
    <scope>NUCLEOTIDE SEQUENCE</scope>
    <source>
        <strain evidence="1">F1F22</strain>
    </source>
</reference>
<evidence type="ECO:0000313" key="2">
    <source>
        <dbReference type="Proteomes" id="UP001056539"/>
    </source>
</evidence>